<accession>A0A956M2E2</accession>
<sequence>LHYVQAKNGIDHWDELRLVTPLEEDAVEPWAEARSLTLPIEELHDGPDPQARFGSLRTEAMRPKSYTAWGKDLIAHLYRSRPLEMFESGDPKASSKPGESEGEFRARLVQVTREARDLEIEKLRDRYGDKAQKLQERIAKAEERREKEQEQYKHQQFQTAVSVGATVLGALFGRKKLSASNVGRATTAVRGVGRTAREKGDIARAEDRLETLLEQRAALEEELAQQVDALDDAVLPDQLEVTASPLAPRKSDIAVDPIGVLWAPWRVTRVGFTEPAFPPDMMG</sequence>
<evidence type="ECO:0000313" key="2">
    <source>
        <dbReference type="EMBL" id="MCA9730005.1"/>
    </source>
</evidence>
<feature type="coiled-coil region" evidence="1">
    <location>
        <begin position="195"/>
        <end position="229"/>
    </location>
</feature>
<dbReference type="Proteomes" id="UP000697710">
    <property type="component" value="Unassembled WGS sequence"/>
</dbReference>
<reference evidence="2" key="2">
    <citation type="journal article" date="2021" name="Microbiome">
        <title>Successional dynamics and alternative stable states in a saline activated sludge microbial community over 9 years.</title>
        <authorList>
            <person name="Wang Y."/>
            <person name="Ye J."/>
            <person name="Ju F."/>
            <person name="Liu L."/>
            <person name="Boyd J.A."/>
            <person name="Deng Y."/>
            <person name="Parks D.H."/>
            <person name="Jiang X."/>
            <person name="Yin X."/>
            <person name="Woodcroft B.J."/>
            <person name="Tyson G.W."/>
            <person name="Hugenholtz P."/>
            <person name="Polz M.F."/>
            <person name="Zhang T."/>
        </authorList>
    </citation>
    <scope>NUCLEOTIDE SEQUENCE</scope>
    <source>
        <strain evidence="2">HKST-UBA01</strain>
    </source>
</reference>
<keyword evidence="2" id="KW-0547">Nucleotide-binding</keyword>
<evidence type="ECO:0000313" key="3">
    <source>
        <dbReference type="Proteomes" id="UP000697710"/>
    </source>
</evidence>
<keyword evidence="2" id="KW-0067">ATP-binding</keyword>
<reference evidence="2" key="1">
    <citation type="submission" date="2020-04" db="EMBL/GenBank/DDBJ databases">
        <authorList>
            <person name="Zhang T."/>
        </authorList>
    </citation>
    <scope>NUCLEOTIDE SEQUENCE</scope>
    <source>
        <strain evidence="2">HKST-UBA01</strain>
    </source>
</reference>
<proteinExistence type="predicted"/>
<evidence type="ECO:0000256" key="1">
    <source>
        <dbReference type="SAM" id="Coils"/>
    </source>
</evidence>
<feature type="coiled-coil region" evidence="1">
    <location>
        <begin position="124"/>
        <end position="158"/>
    </location>
</feature>
<dbReference type="GO" id="GO:0005524">
    <property type="term" value="F:ATP binding"/>
    <property type="evidence" value="ECO:0007669"/>
    <property type="project" value="UniProtKB-KW"/>
</dbReference>
<protein>
    <submittedName>
        <fullName evidence="2">ATP-binding protein</fullName>
    </submittedName>
</protein>
<organism evidence="2 3">
    <name type="scientific">Eiseniibacteriota bacterium</name>
    <dbReference type="NCBI Taxonomy" id="2212470"/>
    <lineage>
        <taxon>Bacteria</taxon>
        <taxon>Candidatus Eiseniibacteriota</taxon>
    </lineage>
</organism>
<comment type="caution">
    <text evidence="2">The sequence shown here is derived from an EMBL/GenBank/DDBJ whole genome shotgun (WGS) entry which is preliminary data.</text>
</comment>
<dbReference type="AlphaFoldDB" id="A0A956M2E2"/>
<feature type="non-terminal residue" evidence="2">
    <location>
        <position position="1"/>
    </location>
</feature>
<name>A0A956M2E2_UNCEI</name>
<dbReference type="EMBL" id="JAGQHR010000938">
    <property type="protein sequence ID" value="MCA9730005.1"/>
    <property type="molecule type" value="Genomic_DNA"/>
</dbReference>
<gene>
    <name evidence="2" type="ORF">KC729_20140</name>
</gene>
<keyword evidence="1" id="KW-0175">Coiled coil</keyword>